<dbReference type="PROSITE" id="PS50904">
    <property type="entry name" value="PRELI_MSF1"/>
    <property type="match status" value="1"/>
</dbReference>
<keyword evidence="3" id="KW-0378">Hydrolase</keyword>
<feature type="region of interest" description="Disordered" evidence="6">
    <location>
        <begin position="399"/>
        <end position="421"/>
    </location>
</feature>
<dbReference type="GO" id="GO:0090141">
    <property type="term" value="P:positive regulation of mitochondrial fission"/>
    <property type="evidence" value="ECO:0007669"/>
    <property type="project" value="TreeGrafter"/>
</dbReference>
<dbReference type="Pfam" id="PF00300">
    <property type="entry name" value="His_Phos_1"/>
    <property type="match status" value="1"/>
</dbReference>
<evidence type="ECO:0000256" key="2">
    <source>
        <dbReference type="ARBA" id="ARBA00013081"/>
    </source>
</evidence>
<feature type="compositionally biased region" description="Pro residues" evidence="6">
    <location>
        <begin position="403"/>
        <end position="414"/>
    </location>
</feature>
<sequence>MADSGHLSVTQRLPFSWERVCLAFWRRYPNPYAKHIVAEDVVDRRIVDGCLHTRRLDPPGALPWYLKSLTSMCEYIVEDSVIDPAAKSIVTTTRNIGLLTRLGVFTETVHYTPCGDETRVLKTVRIRHTVRVSDWLQRKANNFFISSYAKRVEDTNRGFMHVLSQMFPNVVEKARGNYKAGQELARSARQSLRDKLNHVGAGPGGLLASRRIRCVCPMSGVLRKCAALFGTAAAIGAYRYYQRFEDGSGAGGTYGGTGLAARFLHSSQALASFTNNFEPSVRWDNNWDRRDPKSLVRPPRNDEERAAYEKALEEAVPKASRHLILVRHAQYCDGDTDAARCLTELGWQQAELTGQRLKELNLPLTKLHFSTMTRAKQTAEAIRRHLPSSLSAEPCSLLEEGAPVPPEPPAPHYQPSPDTFHQDGARIESAFRRFFHRASASQAEDSYELLVCHANVIRYFVCRALQLPPEAWLRFSLDHGSITWITIRPNGRVAVRYVGNSGHIPAEKCTYI</sequence>
<evidence type="ECO:0000256" key="1">
    <source>
        <dbReference type="ARBA" id="ARBA00006717"/>
    </source>
</evidence>
<comment type="similarity">
    <text evidence="1">Belongs to the phosphoglycerate mutase family. BPG-dependent PGAM subfamily.</text>
</comment>
<dbReference type="GO" id="GO:0004722">
    <property type="term" value="F:protein serine/threonine phosphatase activity"/>
    <property type="evidence" value="ECO:0007669"/>
    <property type="project" value="UniProtKB-EC"/>
</dbReference>
<dbReference type="InterPro" id="IPR006797">
    <property type="entry name" value="PRELI/MSF1_dom"/>
</dbReference>
<dbReference type="Gene3D" id="3.40.50.1240">
    <property type="entry name" value="Phosphoglycerate mutase-like"/>
    <property type="match status" value="1"/>
</dbReference>
<dbReference type="InterPro" id="IPR051021">
    <property type="entry name" value="Mito_Ser/Thr_phosphatase"/>
</dbReference>
<dbReference type="CDD" id="cd07067">
    <property type="entry name" value="HP_PGM_like"/>
    <property type="match status" value="1"/>
</dbReference>
<evidence type="ECO:0000256" key="3">
    <source>
        <dbReference type="ARBA" id="ARBA00022801"/>
    </source>
</evidence>
<reference evidence="9" key="1">
    <citation type="submission" date="2016-11" db="UniProtKB">
        <authorList>
            <consortium name="WormBaseParasite"/>
        </authorList>
    </citation>
    <scope>IDENTIFICATION</scope>
</reference>
<feature type="domain" description="PRELI/MSF1" evidence="7">
    <location>
        <begin position="4"/>
        <end position="171"/>
    </location>
</feature>
<dbReference type="InterPro" id="IPR013078">
    <property type="entry name" value="His_Pase_superF_clade-1"/>
</dbReference>
<proteinExistence type="inferred from homology"/>
<evidence type="ECO:0000313" key="9">
    <source>
        <dbReference type="WBParaSite" id="maker-uti_cns_0012116-snap-gene-0.5-mRNA-1"/>
    </source>
</evidence>
<dbReference type="Proteomes" id="UP000095280">
    <property type="component" value="Unplaced"/>
</dbReference>
<dbReference type="PANTHER" id="PTHR20935:SF0">
    <property type="entry name" value="SERINE_THREONINE-PROTEIN PHOSPHATASE PGAM5, MITOCHONDRIAL"/>
    <property type="match status" value="1"/>
</dbReference>
<dbReference type="SMART" id="SM00855">
    <property type="entry name" value="PGAM"/>
    <property type="match status" value="1"/>
</dbReference>
<evidence type="ECO:0000313" key="8">
    <source>
        <dbReference type="Proteomes" id="UP000095280"/>
    </source>
</evidence>
<dbReference type="AlphaFoldDB" id="A0A1I8IG97"/>
<dbReference type="WBParaSite" id="maker-uti_cns_0012116-snap-gene-0.5-mRNA-1">
    <property type="protein sequence ID" value="maker-uti_cns_0012116-snap-gene-0.5-mRNA-1"/>
    <property type="gene ID" value="maker-uti_cns_0012116-snap-gene-0.5"/>
</dbReference>
<dbReference type="GO" id="GO:0005739">
    <property type="term" value="C:mitochondrion"/>
    <property type="evidence" value="ECO:0007669"/>
    <property type="project" value="TreeGrafter"/>
</dbReference>
<dbReference type="InterPro" id="IPR029033">
    <property type="entry name" value="His_PPase_superfam"/>
</dbReference>
<keyword evidence="8" id="KW-1185">Reference proteome</keyword>
<dbReference type="Pfam" id="PF04707">
    <property type="entry name" value="PRELI"/>
    <property type="match status" value="1"/>
</dbReference>
<evidence type="ECO:0000259" key="7">
    <source>
        <dbReference type="PROSITE" id="PS50904"/>
    </source>
</evidence>
<accession>A0A1I8IG97</accession>
<dbReference type="PANTHER" id="PTHR20935">
    <property type="entry name" value="PHOSPHOGLYCERATE MUTASE-RELATED"/>
    <property type="match status" value="1"/>
</dbReference>
<organism evidence="8 9">
    <name type="scientific">Macrostomum lignano</name>
    <dbReference type="NCBI Taxonomy" id="282301"/>
    <lineage>
        <taxon>Eukaryota</taxon>
        <taxon>Metazoa</taxon>
        <taxon>Spiralia</taxon>
        <taxon>Lophotrochozoa</taxon>
        <taxon>Platyhelminthes</taxon>
        <taxon>Rhabditophora</taxon>
        <taxon>Macrostomorpha</taxon>
        <taxon>Macrostomida</taxon>
        <taxon>Macrostomidae</taxon>
        <taxon>Macrostomum</taxon>
    </lineage>
</organism>
<evidence type="ECO:0000256" key="5">
    <source>
        <dbReference type="ARBA" id="ARBA00040722"/>
    </source>
</evidence>
<name>A0A1I8IG97_9PLAT</name>
<protein>
    <recommendedName>
        <fullName evidence="4">Serine/threonine-protein phosphatase PGAM5, mitochondrial</fullName>
        <ecNumber evidence="2">3.1.3.16</ecNumber>
    </recommendedName>
    <alternativeName>
        <fullName evidence="5">Serine/threonine-protein phosphatase Pgam5, mitochondrial</fullName>
    </alternativeName>
</protein>
<dbReference type="EC" id="3.1.3.16" evidence="2"/>
<dbReference type="SUPFAM" id="SSF53254">
    <property type="entry name" value="Phosphoglycerate mutase-like"/>
    <property type="match status" value="1"/>
</dbReference>
<evidence type="ECO:0000256" key="6">
    <source>
        <dbReference type="SAM" id="MobiDB-lite"/>
    </source>
</evidence>
<evidence type="ECO:0000256" key="4">
    <source>
        <dbReference type="ARBA" id="ARBA00039765"/>
    </source>
</evidence>